<evidence type="ECO:0000313" key="2">
    <source>
        <dbReference type="Proteomes" id="UP000789702"/>
    </source>
</evidence>
<reference evidence="1" key="1">
    <citation type="submission" date="2021-06" db="EMBL/GenBank/DDBJ databases">
        <authorList>
            <person name="Kallberg Y."/>
            <person name="Tangrot J."/>
            <person name="Rosling A."/>
        </authorList>
    </citation>
    <scope>NUCLEOTIDE SEQUENCE</scope>
    <source>
        <strain evidence="1">IL203A</strain>
    </source>
</reference>
<keyword evidence="2" id="KW-1185">Reference proteome</keyword>
<protein>
    <submittedName>
        <fullName evidence="1">2807_t:CDS:1</fullName>
    </submittedName>
</protein>
<dbReference type="Proteomes" id="UP000789702">
    <property type="component" value="Unassembled WGS sequence"/>
</dbReference>
<feature type="non-terminal residue" evidence="1">
    <location>
        <position position="63"/>
    </location>
</feature>
<proteinExistence type="predicted"/>
<evidence type="ECO:0000313" key="1">
    <source>
        <dbReference type="EMBL" id="CAG8693910.1"/>
    </source>
</evidence>
<sequence length="63" mass="7382">IQLLKNNGVPKSELQAFFGYQFRESLADYCKTSDDQCLINTAILISYSLQELDLDKYNYDNFY</sequence>
<organism evidence="1 2">
    <name type="scientific">Dentiscutata heterogama</name>
    <dbReference type="NCBI Taxonomy" id="1316150"/>
    <lineage>
        <taxon>Eukaryota</taxon>
        <taxon>Fungi</taxon>
        <taxon>Fungi incertae sedis</taxon>
        <taxon>Mucoromycota</taxon>
        <taxon>Glomeromycotina</taxon>
        <taxon>Glomeromycetes</taxon>
        <taxon>Diversisporales</taxon>
        <taxon>Gigasporaceae</taxon>
        <taxon>Dentiscutata</taxon>
    </lineage>
</organism>
<comment type="caution">
    <text evidence="1">The sequence shown here is derived from an EMBL/GenBank/DDBJ whole genome shotgun (WGS) entry which is preliminary data.</text>
</comment>
<gene>
    <name evidence="1" type="ORF">DHETER_LOCUS11398</name>
</gene>
<dbReference type="EMBL" id="CAJVPU010024838">
    <property type="protein sequence ID" value="CAG8693910.1"/>
    <property type="molecule type" value="Genomic_DNA"/>
</dbReference>
<accession>A0ACA9PD68</accession>
<feature type="non-terminal residue" evidence="1">
    <location>
        <position position="1"/>
    </location>
</feature>
<name>A0ACA9PD68_9GLOM</name>